<dbReference type="EMBL" id="FNFK01000043">
    <property type="protein sequence ID" value="SDK61561.1"/>
    <property type="molecule type" value="Genomic_DNA"/>
</dbReference>
<keyword evidence="19" id="KW-1185">Reference proteome</keyword>
<dbReference type="GO" id="GO:0005829">
    <property type="term" value="C:cytosol"/>
    <property type="evidence" value="ECO:0007669"/>
    <property type="project" value="TreeGrafter"/>
</dbReference>
<dbReference type="UniPathway" id="UPA00094"/>
<dbReference type="InterPro" id="IPR014030">
    <property type="entry name" value="Ketoacyl_synth_N"/>
</dbReference>
<evidence type="ECO:0000256" key="9">
    <source>
        <dbReference type="ARBA" id="ARBA00023160"/>
    </source>
</evidence>
<sequence length="414" mass="43108">MERVVITGLGAITPLGNSVAEFWDGLKNGRNGIGPLTKFDGEAINVHVAGEVRNFEAKKVMDRKLAKRMDPFSQYGVAAALEAVKDSEIDMDEIDADRMGVIVGSGIGGLNAMQDQIIKMHEKGLDRVAPFFVPMAIGNMVAGNISIATGAKGPNLSIVTACASGNNSIGEAYRNIKHGYADIMLAGGAEASINEIGMSGFAALNALSTNEDPNAASTPFDKNRHGFVMGEGAGVLVLESLSSALKRKAKIYAEITGYGATGDSFHMTAPSPDGSGAARAMKQAIKESGIEAADIDYINAHGTSTPANDSSETEAIKLALGDEAAASVAVSSTKSMTGHLLGGAGAIEAIASIKALQEGILPPTINLSTPDEACDLDYVSNQPREKAIQYALNNSLGFGGHNAVTCFKKWEDKE</sequence>
<dbReference type="OrthoDB" id="9808669at2"/>
<dbReference type="NCBIfam" id="NF005589">
    <property type="entry name" value="PRK07314.1"/>
    <property type="match status" value="1"/>
</dbReference>
<keyword evidence="10 14" id="KW-0012">Acyltransferase</keyword>
<evidence type="ECO:0000256" key="5">
    <source>
        <dbReference type="ARBA" id="ARBA00022516"/>
    </source>
</evidence>
<keyword evidence="9 14" id="KW-0275">Fatty acid biosynthesis</keyword>
<comment type="function">
    <text evidence="11 14">Involved in the type II fatty acid elongation cycle. Catalyzes the elongation of a wide range of acyl-ACP by the addition of two carbons from malonyl-ACP to an acyl acceptor. Can efficiently catalyze the conversion of palmitoleoyl-ACP (cis-hexadec-9-enoyl-ACP) to cis-vaccenoyl-ACP (cis-octadec-11-enoyl-ACP), an essential step in the thermal regulation of fatty acid composition.</text>
</comment>
<evidence type="ECO:0000256" key="7">
    <source>
        <dbReference type="ARBA" id="ARBA00022832"/>
    </source>
</evidence>
<gene>
    <name evidence="18" type="ORF">SAMN04488098_104311</name>
</gene>
<dbReference type="InterPro" id="IPR018201">
    <property type="entry name" value="Ketoacyl_synth_AS"/>
</dbReference>
<evidence type="ECO:0000256" key="13">
    <source>
        <dbReference type="ARBA" id="ARBA00047659"/>
    </source>
</evidence>
<dbReference type="RefSeq" id="WP_091268058.1">
    <property type="nucleotide sequence ID" value="NZ_FNFK01000043.1"/>
</dbReference>
<keyword evidence="5 14" id="KW-0444">Lipid biosynthesis</keyword>
<evidence type="ECO:0000256" key="15">
    <source>
        <dbReference type="PIRSR" id="PIRSR000447-1"/>
    </source>
</evidence>
<dbReference type="Pfam" id="PF02801">
    <property type="entry name" value="Ketoacyl-synt_C"/>
    <property type="match status" value="1"/>
</dbReference>
<dbReference type="PANTHER" id="PTHR11712">
    <property type="entry name" value="POLYKETIDE SYNTHASE-RELATED"/>
    <property type="match status" value="1"/>
</dbReference>
<evidence type="ECO:0000256" key="6">
    <source>
        <dbReference type="ARBA" id="ARBA00022679"/>
    </source>
</evidence>
<dbReference type="Gene3D" id="3.40.47.10">
    <property type="match status" value="2"/>
</dbReference>
<organism evidence="18 19">
    <name type="scientific">Alkalibacterium thalassium</name>
    <dbReference type="NCBI Taxonomy" id="426701"/>
    <lineage>
        <taxon>Bacteria</taxon>
        <taxon>Bacillati</taxon>
        <taxon>Bacillota</taxon>
        <taxon>Bacilli</taxon>
        <taxon>Lactobacillales</taxon>
        <taxon>Carnobacteriaceae</taxon>
        <taxon>Alkalibacterium</taxon>
    </lineage>
</organism>
<reference evidence="19" key="1">
    <citation type="submission" date="2016-10" db="EMBL/GenBank/DDBJ databases">
        <authorList>
            <person name="Varghese N."/>
            <person name="Submissions S."/>
        </authorList>
    </citation>
    <scope>NUCLEOTIDE SEQUENCE [LARGE SCALE GENOMIC DNA]</scope>
    <source>
        <strain evidence="19">DSM 19181</strain>
    </source>
</reference>
<dbReference type="PIRSF" id="PIRSF000447">
    <property type="entry name" value="KAS_II"/>
    <property type="match status" value="1"/>
</dbReference>
<dbReference type="GO" id="GO:0006633">
    <property type="term" value="P:fatty acid biosynthetic process"/>
    <property type="evidence" value="ECO:0007669"/>
    <property type="project" value="UniProtKB-UniRule"/>
</dbReference>
<dbReference type="EC" id="2.3.1.179" evidence="3 14"/>
<name>A0A1G9DCE8_9LACT</name>
<dbReference type="Pfam" id="PF00109">
    <property type="entry name" value="ketoacyl-synt"/>
    <property type="match status" value="1"/>
</dbReference>
<evidence type="ECO:0000256" key="14">
    <source>
        <dbReference type="PIRNR" id="PIRNR000447"/>
    </source>
</evidence>
<evidence type="ECO:0000256" key="3">
    <source>
        <dbReference type="ARBA" id="ARBA00012356"/>
    </source>
</evidence>
<proteinExistence type="inferred from homology"/>
<dbReference type="PANTHER" id="PTHR11712:SF336">
    <property type="entry name" value="3-OXOACYL-[ACYL-CARRIER-PROTEIN] SYNTHASE, MITOCHONDRIAL"/>
    <property type="match status" value="1"/>
</dbReference>
<comment type="similarity">
    <text evidence="2 14 16">Belongs to the thiolase-like superfamily. Beta-ketoacyl-ACP synthases family.</text>
</comment>
<evidence type="ECO:0000313" key="18">
    <source>
        <dbReference type="EMBL" id="SDK61561.1"/>
    </source>
</evidence>
<dbReference type="GO" id="GO:0004315">
    <property type="term" value="F:3-oxoacyl-[acyl-carrier-protein] synthase activity"/>
    <property type="evidence" value="ECO:0007669"/>
    <property type="project" value="UniProtKB-UniRule"/>
</dbReference>
<comment type="pathway">
    <text evidence="1 14">Lipid metabolism; fatty acid biosynthesis.</text>
</comment>
<evidence type="ECO:0000256" key="2">
    <source>
        <dbReference type="ARBA" id="ARBA00008467"/>
    </source>
</evidence>
<dbReference type="InterPro" id="IPR000794">
    <property type="entry name" value="Beta-ketoacyl_synthase"/>
</dbReference>
<dbReference type="Proteomes" id="UP000199433">
    <property type="component" value="Unassembled WGS sequence"/>
</dbReference>
<evidence type="ECO:0000313" key="19">
    <source>
        <dbReference type="Proteomes" id="UP000199433"/>
    </source>
</evidence>
<dbReference type="SMART" id="SM00825">
    <property type="entry name" value="PKS_KS"/>
    <property type="match status" value="1"/>
</dbReference>
<dbReference type="PROSITE" id="PS00606">
    <property type="entry name" value="KS3_1"/>
    <property type="match status" value="1"/>
</dbReference>
<dbReference type="CDD" id="cd00834">
    <property type="entry name" value="KAS_I_II"/>
    <property type="match status" value="1"/>
</dbReference>
<evidence type="ECO:0000256" key="8">
    <source>
        <dbReference type="ARBA" id="ARBA00023098"/>
    </source>
</evidence>
<dbReference type="SUPFAM" id="SSF53901">
    <property type="entry name" value="Thiolase-like"/>
    <property type="match status" value="2"/>
</dbReference>
<dbReference type="AlphaFoldDB" id="A0A1G9DCE8"/>
<comment type="catalytic activity">
    <reaction evidence="12 14">
        <text>(9Z)-hexadecenoyl-[ACP] + malonyl-[ACP] + H(+) = 3-oxo-(11Z)-octadecenoyl-[ACP] + holo-[ACP] + CO2</text>
        <dbReference type="Rhea" id="RHEA:55040"/>
        <dbReference type="Rhea" id="RHEA-COMP:9623"/>
        <dbReference type="Rhea" id="RHEA-COMP:9685"/>
        <dbReference type="Rhea" id="RHEA-COMP:10800"/>
        <dbReference type="Rhea" id="RHEA-COMP:14074"/>
        <dbReference type="ChEBI" id="CHEBI:15378"/>
        <dbReference type="ChEBI" id="CHEBI:16526"/>
        <dbReference type="ChEBI" id="CHEBI:64479"/>
        <dbReference type="ChEBI" id="CHEBI:78449"/>
        <dbReference type="ChEBI" id="CHEBI:83989"/>
        <dbReference type="ChEBI" id="CHEBI:138538"/>
        <dbReference type="EC" id="2.3.1.179"/>
    </reaction>
</comment>
<comment type="catalytic activity">
    <reaction evidence="13 14">
        <text>a fatty acyl-[ACP] + malonyl-[ACP] + H(+) = a 3-oxoacyl-[ACP] + holo-[ACP] + CO2</text>
        <dbReference type="Rhea" id="RHEA:22836"/>
        <dbReference type="Rhea" id="RHEA-COMP:9623"/>
        <dbReference type="Rhea" id="RHEA-COMP:9685"/>
        <dbReference type="Rhea" id="RHEA-COMP:9916"/>
        <dbReference type="Rhea" id="RHEA-COMP:14125"/>
        <dbReference type="ChEBI" id="CHEBI:15378"/>
        <dbReference type="ChEBI" id="CHEBI:16526"/>
        <dbReference type="ChEBI" id="CHEBI:64479"/>
        <dbReference type="ChEBI" id="CHEBI:78449"/>
        <dbReference type="ChEBI" id="CHEBI:78776"/>
        <dbReference type="ChEBI" id="CHEBI:138651"/>
    </reaction>
</comment>
<evidence type="ECO:0000256" key="10">
    <source>
        <dbReference type="ARBA" id="ARBA00023315"/>
    </source>
</evidence>
<evidence type="ECO:0000256" key="11">
    <source>
        <dbReference type="ARBA" id="ARBA00024006"/>
    </source>
</evidence>
<evidence type="ECO:0000256" key="4">
    <source>
        <dbReference type="ARBA" id="ARBA00014657"/>
    </source>
</evidence>
<feature type="active site" description="For beta-ketoacyl synthase activity" evidence="15">
    <location>
        <position position="162"/>
    </location>
</feature>
<dbReference type="InterPro" id="IPR016039">
    <property type="entry name" value="Thiolase-like"/>
</dbReference>
<dbReference type="STRING" id="426701.SAMN04488098_104311"/>
<evidence type="ECO:0000256" key="1">
    <source>
        <dbReference type="ARBA" id="ARBA00005194"/>
    </source>
</evidence>
<evidence type="ECO:0000259" key="17">
    <source>
        <dbReference type="PROSITE" id="PS52004"/>
    </source>
</evidence>
<feature type="domain" description="Ketosynthase family 3 (KS3)" evidence="17">
    <location>
        <begin position="1"/>
        <end position="409"/>
    </location>
</feature>
<keyword evidence="7" id="KW-0276">Fatty acid metabolism</keyword>
<dbReference type="NCBIfam" id="TIGR03150">
    <property type="entry name" value="fabF"/>
    <property type="match status" value="1"/>
</dbReference>
<keyword evidence="8" id="KW-0443">Lipid metabolism</keyword>
<dbReference type="PROSITE" id="PS52004">
    <property type="entry name" value="KS3_2"/>
    <property type="match status" value="1"/>
</dbReference>
<dbReference type="InterPro" id="IPR020841">
    <property type="entry name" value="PKS_Beta-ketoAc_synthase_dom"/>
</dbReference>
<accession>A0A1G9DCE8</accession>
<protein>
    <recommendedName>
        <fullName evidence="4 14">3-oxoacyl-[acyl-carrier-protein] synthase 2</fullName>
        <ecNumber evidence="3 14">2.3.1.179</ecNumber>
    </recommendedName>
</protein>
<evidence type="ECO:0000256" key="12">
    <source>
        <dbReference type="ARBA" id="ARBA00047318"/>
    </source>
</evidence>
<dbReference type="InterPro" id="IPR014031">
    <property type="entry name" value="Ketoacyl_synth_C"/>
</dbReference>
<dbReference type="InterPro" id="IPR017568">
    <property type="entry name" value="3-oxoacyl-ACP_synth-2"/>
</dbReference>
<keyword evidence="6 14" id="KW-0808">Transferase</keyword>
<evidence type="ECO:0000256" key="16">
    <source>
        <dbReference type="RuleBase" id="RU003694"/>
    </source>
</evidence>
<dbReference type="FunFam" id="3.40.47.10:FF:000009">
    <property type="entry name" value="3-oxoacyl-[acyl-carrier-protein] synthase 2"/>
    <property type="match status" value="1"/>
</dbReference>